<dbReference type="AlphaFoldDB" id="A0A0C4WIQ4"/>
<gene>
    <name evidence="3" type="ORF">Achr_950</name>
</gene>
<name>A0A0C4WIQ4_9GAMM</name>
<accession>A0A0C4WIQ4</accession>
<proteinExistence type="predicted"/>
<dbReference type="InterPro" id="IPR011761">
    <property type="entry name" value="ATP-grasp"/>
</dbReference>
<dbReference type="Pfam" id="PF11379">
    <property type="entry name" value="DUF3182"/>
    <property type="match status" value="1"/>
</dbReference>
<keyword evidence="1" id="KW-0547">Nucleotide-binding</keyword>
<protein>
    <submittedName>
        <fullName evidence="3">Biotin carboxylase</fullName>
    </submittedName>
</protein>
<evidence type="ECO:0000259" key="2">
    <source>
        <dbReference type="PROSITE" id="PS50975"/>
    </source>
</evidence>
<evidence type="ECO:0000313" key="4">
    <source>
        <dbReference type="Proteomes" id="UP000068210"/>
    </source>
</evidence>
<evidence type="ECO:0000256" key="1">
    <source>
        <dbReference type="PROSITE-ProRule" id="PRU00409"/>
    </source>
</evidence>
<dbReference type="KEGG" id="acx:Achr_950"/>
<keyword evidence="1" id="KW-0067">ATP-binding</keyword>
<feature type="domain" description="ATP-grasp" evidence="2">
    <location>
        <begin position="119"/>
        <end position="332"/>
    </location>
</feature>
<dbReference type="PROSITE" id="PS50975">
    <property type="entry name" value="ATP_GRASP"/>
    <property type="match status" value="1"/>
</dbReference>
<dbReference type="EMBL" id="CP010415">
    <property type="protein sequence ID" value="AJE19609.1"/>
    <property type="molecule type" value="Genomic_DNA"/>
</dbReference>
<dbReference type="InterPro" id="IPR021519">
    <property type="entry name" value="DUF3182"/>
</dbReference>
<sequence>MNTAMEPDRQNGPGTVVIYSNRGREALHERAVHLDLGNRLALLQGLEFGGEYDPALAYPGLLYFVPSGTVIGRRNARRLGLRSAADLFGGVVPQPFMATKAITHGLLRAGAQAPPGWSRRFTQRVADAVLRGFTVFNRAEAGAAGRRLLAEGPLRIKPVLASGGRGQHLVEDPAELDRQLAALDEDELGRFGLVLEEQLEQVSTYSVGQVQVGDLLATYCGTQRLTLDNQGEEVYGGSDLLVVAGDFDELLALALDEPVRLAVQQARLYDAAALDSFAGFFASRRNYDIARGLDSRGNTRSGVLEQSWRIGGASSAEIAALEAFRSGARLVRASTLELFGPAQVAPPGACVLFRGEDPELGYLTKCVVTTEHGNP</sequence>
<organism evidence="3 4">
    <name type="scientific">Azotobacter chroococcum NCIMB 8003</name>
    <dbReference type="NCBI Taxonomy" id="1328314"/>
    <lineage>
        <taxon>Bacteria</taxon>
        <taxon>Pseudomonadati</taxon>
        <taxon>Pseudomonadota</taxon>
        <taxon>Gammaproteobacteria</taxon>
        <taxon>Pseudomonadales</taxon>
        <taxon>Pseudomonadaceae</taxon>
        <taxon>Azotobacter</taxon>
    </lineage>
</organism>
<dbReference type="STRING" id="1328314.Achr_950"/>
<reference evidence="3 4" key="1">
    <citation type="journal article" date="2015" name="PLoS ONE">
        <title>Azotobacter Genomes: The Genome of Azotobacter chroococcum NCIMB 8003 (ATCC 4412).</title>
        <authorList>
            <person name="Robson R.L."/>
            <person name="Jones R."/>
            <person name="Robson R.M."/>
            <person name="Schwartz A."/>
            <person name="Richardson T.H."/>
        </authorList>
    </citation>
    <scope>NUCLEOTIDE SEQUENCE [LARGE SCALE GENOMIC DNA]</scope>
    <source>
        <strain evidence="3 4">NCIMB 8003</strain>
    </source>
</reference>
<dbReference type="GO" id="GO:0005524">
    <property type="term" value="F:ATP binding"/>
    <property type="evidence" value="ECO:0007669"/>
    <property type="project" value="UniProtKB-UniRule"/>
</dbReference>
<keyword evidence="4" id="KW-1185">Reference proteome</keyword>
<dbReference type="SUPFAM" id="SSF56059">
    <property type="entry name" value="Glutathione synthetase ATP-binding domain-like"/>
    <property type="match status" value="1"/>
</dbReference>
<dbReference type="Proteomes" id="UP000068210">
    <property type="component" value="Chromosome"/>
</dbReference>
<dbReference type="GO" id="GO:0046872">
    <property type="term" value="F:metal ion binding"/>
    <property type="evidence" value="ECO:0007669"/>
    <property type="project" value="InterPro"/>
</dbReference>
<dbReference type="HOGENOM" id="CLU_749799_0_0_6"/>
<evidence type="ECO:0000313" key="3">
    <source>
        <dbReference type="EMBL" id="AJE19609.1"/>
    </source>
</evidence>